<evidence type="ECO:0000256" key="7">
    <source>
        <dbReference type="ARBA" id="ARBA00023136"/>
    </source>
</evidence>
<dbReference type="InterPro" id="IPR004363">
    <property type="entry name" value="Methylgl_synth"/>
</dbReference>
<dbReference type="CDD" id="cd01422">
    <property type="entry name" value="MGS"/>
    <property type="match status" value="1"/>
</dbReference>
<keyword evidence="7 9" id="KW-0472">Membrane</keyword>
<reference evidence="13" key="1">
    <citation type="submission" date="2021-02" db="EMBL/GenBank/DDBJ databases">
        <authorList>
            <person name="Nowell W R."/>
        </authorList>
    </citation>
    <scope>NUCLEOTIDE SEQUENCE</scope>
</reference>
<dbReference type="InterPro" id="IPR001199">
    <property type="entry name" value="Cyt_B5-like_heme/steroid-bd"/>
</dbReference>
<comment type="caution">
    <text evidence="13">The sequence shown here is derived from an EMBL/GenBank/DDBJ whole genome shotgun (WGS) entry which is preliminary data.</text>
</comment>
<dbReference type="HAMAP" id="MF_00549">
    <property type="entry name" value="Methylglyoxal_synth"/>
    <property type="match status" value="1"/>
</dbReference>
<dbReference type="SUPFAM" id="SSF52335">
    <property type="entry name" value="Methylglyoxal synthase-like"/>
    <property type="match status" value="1"/>
</dbReference>
<keyword evidence="6" id="KW-0443">Lipid metabolism</keyword>
<evidence type="ECO:0000256" key="1">
    <source>
        <dbReference type="ARBA" id="ARBA00004141"/>
    </source>
</evidence>
<dbReference type="GO" id="GO:0006629">
    <property type="term" value="P:lipid metabolic process"/>
    <property type="evidence" value="ECO:0007669"/>
    <property type="project" value="UniProtKB-KW"/>
</dbReference>
<dbReference type="PROSITE" id="PS01335">
    <property type="entry name" value="METHYLGLYOXAL_SYNTH"/>
    <property type="match status" value="1"/>
</dbReference>
<gene>
    <name evidence="13" type="ORF">GPM918_LOCUS1042</name>
    <name evidence="12" type="ORF">OVA965_LOCUS281</name>
    <name evidence="15" type="ORF">SRO942_LOCUS1042</name>
    <name evidence="14" type="ORF">TMI583_LOCUS281</name>
</gene>
<dbReference type="Gene3D" id="3.10.120.10">
    <property type="entry name" value="Cytochrome b5-like heme/steroid binding domain"/>
    <property type="match status" value="1"/>
</dbReference>
<keyword evidence="5" id="KW-0560">Oxidoreductase</keyword>
<accession>A0A813PGH1</accession>
<dbReference type="Pfam" id="PF00173">
    <property type="entry name" value="Cyt-b5"/>
    <property type="match status" value="1"/>
</dbReference>
<evidence type="ECO:0000256" key="2">
    <source>
        <dbReference type="ARBA" id="ARBA00009295"/>
    </source>
</evidence>
<dbReference type="PROSITE" id="PS51855">
    <property type="entry name" value="MGS"/>
    <property type="match status" value="1"/>
</dbReference>
<comment type="similarity">
    <text evidence="2">Belongs to the fatty acid desaturase type 1 family.</text>
</comment>
<evidence type="ECO:0000256" key="8">
    <source>
        <dbReference type="SAM" id="MobiDB-lite"/>
    </source>
</evidence>
<dbReference type="InterPro" id="IPR036400">
    <property type="entry name" value="Cyt_B5-like_heme/steroid_sf"/>
</dbReference>
<dbReference type="Proteomes" id="UP000681722">
    <property type="component" value="Unassembled WGS sequence"/>
</dbReference>
<sequence length="546" mass="63640">MGLGGKADVQTDNEATATTTNSDGTTISWDEIEKHTAKNDRWFVIDNKVYNVTKWLKHPGGQAVLNHYAGQDATEAFRAFHRDIPRVQKYLKHLYVGDVENTTVTGHNDTRNKLAHNIENLKLKEDFEELRQKAQEMAQTGWLQHDFGHLSVFSTSKWNHLLHQFYIGFVKIDKDPDVRIESMFLIGNIAKKNAKYGKKMPYNFQQFYFFVAAPLLFPLYFQFMTIRHVFVRRKWTDLSWMVLFYIKLFTLLTLKLGFLSTIKYLFLLRLFESTWFAWVAQSNHVVMDILEDKSNLSWVRMQLQATCNIDKSIFNDWFTGHLNFQIEHHLFPTMPRHNLYKIQPLVKSLCEKYNIKYVCKPMMTAFIDIFLSLEKSGRLWHESYMELKMADDQKQLFKIDTRKRIALVAHDNKKIELIEWIKRNREILKQHDLCATGTTGKLIENELGLPVTKYKSGPLGGDQQLGAKIAEGLIDILIFISDSLEPQPHDSDVKALLRLANVWNIPTACNLASADFILTSPYMSSSYTRVVDSFENYFNRSIVKRH</sequence>
<dbReference type="PROSITE" id="PS50255">
    <property type="entry name" value="CYTOCHROME_B5_2"/>
    <property type="match status" value="1"/>
</dbReference>
<feature type="domain" description="MGS-like" evidence="11">
    <location>
        <begin position="397"/>
        <end position="546"/>
    </location>
</feature>
<dbReference type="AlphaFoldDB" id="A0A813PGH1"/>
<organism evidence="13 16">
    <name type="scientific">Didymodactylos carnosus</name>
    <dbReference type="NCBI Taxonomy" id="1234261"/>
    <lineage>
        <taxon>Eukaryota</taxon>
        <taxon>Metazoa</taxon>
        <taxon>Spiralia</taxon>
        <taxon>Gnathifera</taxon>
        <taxon>Rotifera</taxon>
        <taxon>Eurotatoria</taxon>
        <taxon>Bdelloidea</taxon>
        <taxon>Philodinida</taxon>
        <taxon>Philodinidae</taxon>
        <taxon>Didymodactylos</taxon>
    </lineage>
</organism>
<evidence type="ECO:0000259" key="10">
    <source>
        <dbReference type="PROSITE" id="PS50255"/>
    </source>
</evidence>
<evidence type="ECO:0000313" key="14">
    <source>
        <dbReference type="EMBL" id="CAF3496708.1"/>
    </source>
</evidence>
<feature type="region of interest" description="Disordered" evidence="8">
    <location>
        <begin position="1"/>
        <end position="25"/>
    </location>
</feature>
<dbReference type="Pfam" id="PF00487">
    <property type="entry name" value="FA_desaturase"/>
    <property type="match status" value="1"/>
</dbReference>
<dbReference type="PANTHER" id="PTHR19353:SF88">
    <property type="entry name" value="DELTA(5) FATTY ACID DESATURASE FAT-4"/>
    <property type="match status" value="1"/>
</dbReference>
<dbReference type="CDD" id="cd03506">
    <property type="entry name" value="Delta6-FADS-like"/>
    <property type="match status" value="1"/>
</dbReference>
<evidence type="ECO:0000256" key="6">
    <source>
        <dbReference type="ARBA" id="ARBA00023098"/>
    </source>
</evidence>
<dbReference type="InterPro" id="IPR011607">
    <property type="entry name" value="MGS-like_dom"/>
</dbReference>
<dbReference type="GO" id="GO:0019242">
    <property type="term" value="P:methylglyoxal biosynthetic process"/>
    <property type="evidence" value="ECO:0007669"/>
    <property type="project" value="InterPro"/>
</dbReference>
<protein>
    <recommendedName>
        <fullName evidence="17">Methylglyoxal synthase</fullName>
    </recommendedName>
</protein>
<dbReference type="EMBL" id="CAJNOK010000032">
    <property type="protein sequence ID" value="CAF0724085.1"/>
    <property type="molecule type" value="Genomic_DNA"/>
</dbReference>
<feature type="transmembrane region" description="Helical" evidence="9">
    <location>
        <begin position="238"/>
        <end position="259"/>
    </location>
</feature>
<dbReference type="SMART" id="SM00851">
    <property type="entry name" value="MGS"/>
    <property type="match status" value="1"/>
</dbReference>
<feature type="domain" description="Cytochrome b5 heme-binding" evidence="10">
    <location>
        <begin position="24"/>
        <end position="100"/>
    </location>
</feature>
<dbReference type="SMART" id="SM01117">
    <property type="entry name" value="Cyt-b5"/>
    <property type="match status" value="1"/>
</dbReference>
<dbReference type="SUPFAM" id="SSF55856">
    <property type="entry name" value="Cytochrome b5-like heme/steroid binding domain"/>
    <property type="match status" value="1"/>
</dbReference>
<evidence type="ECO:0008006" key="17">
    <source>
        <dbReference type="Google" id="ProtNLM"/>
    </source>
</evidence>
<evidence type="ECO:0000313" key="16">
    <source>
        <dbReference type="Proteomes" id="UP000663829"/>
    </source>
</evidence>
<dbReference type="Proteomes" id="UP000682733">
    <property type="component" value="Unassembled WGS sequence"/>
</dbReference>
<feature type="compositionally biased region" description="Low complexity" evidence="8">
    <location>
        <begin position="16"/>
        <end position="25"/>
    </location>
</feature>
<comment type="subcellular location">
    <subcellularLocation>
        <location evidence="1">Membrane</location>
        <topology evidence="1">Multi-pass membrane protein</topology>
    </subcellularLocation>
</comment>
<keyword evidence="4 9" id="KW-1133">Transmembrane helix</keyword>
<dbReference type="InterPro" id="IPR018148">
    <property type="entry name" value="Methylglyoxal_synth_AS"/>
</dbReference>
<name>A0A813PGH1_9BILA</name>
<keyword evidence="16" id="KW-1185">Reference proteome</keyword>
<dbReference type="EMBL" id="CAJNOQ010000090">
    <property type="protein sequence ID" value="CAF0754650.1"/>
    <property type="molecule type" value="Genomic_DNA"/>
</dbReference>
<dbReference type="Proteomes" id="UP000677228">
    <property type="component" value="Unassembled WGS sequence"/>
</dbReference>
<dbReference type="InterPro" id="IPR005804">
    <property type="entry name" value="FA_desaturase_dom"/>
</dbReference>
<evidence type="ECO:0000256" key="5">
    <source>
        <dbReference type="ARBA" id="ARBA00023002"/>
    </source>
</evidence>
<dbReference type="Proteomes" id="UP000663829">
    <property type="component" value="Unassembled WGS sequence"/>
</dbReference>
<dbReference type="PANTHER" id="PTHR19353">
    <property type="entry name" value="FATTY ACID DESATURASE 2"/>
    <property type="match status" value="1"/>
</dbReference>
<dbReference type="OrthoDB" id="260091at2759"/>
<keyword evidence="3 9" id="KW-0812">Transmembrane</keyword>
<evidence type="ECO:0000313" key="15">
    <source>
        <dbReference type="EMBL" id="CAF3534859.1"/>
    </source>
</evidence>
<evidence type="ECO:0000256" key="9">
    <source>
        <dbReference type="SAM" id="Phobius"/>
    </source>
</evidence>
<dbReference type="GO" id="GO:0008929">
    <property type="term" value="F:methylglyoxal synthase activity"/>
    <property type="evidence" value="ECO:0007669"/>
    <property type="project" value="InterPro"/>
</dbReference>
<evidence type="ECO:0000313" key="13">
    <source>
        <dbReference type="EMBL" id="CAF0754650.1"/>
    </source>
</evidence>
<dbReference type="InterPro" id="IPR012171">
    <property type="entry name" value="Fatty_acid_desaturase"/>
</dbReference>
<dbReference type="Gene3D" id="3.40.50.1380">
    <property type="entry name" value="Methylglyoxal synthase-like domain"/>
    <property type="match status" value="1"/>
</dbReference>
<dbReference type="NCBIfam" id="NF003559">
    <property type="entry name" value="PRK05234.1"/>
    <property type="match status" value="1"/>
</dbReference>
<evidence type="ECO:0000256" key="3">
    <source>
        <dbReference type="ARBA" id="ARBA00022692"/>
    </source>
</evidence>
<proteinExistence type="inferred from homology"/>
<dbReference type="EMBL" id="CAJOBC010000090">
    <property type="protein sequence ID" value="CAF3534859.1"/>
    <property type="molecule type" value="Genomic_DNA"/>
</dbReference>
<evidence type="ECO:0000313" key="12">
    <source>
        <dbReference type="EMBL" id="CAF0724085.1"/>
    </source>
</evidence>
<dbReference type="NCBIfam" id="TIGR00160">
    <property type="entry name" value="MGSA"/>
    <property type="match status" value="1"/>
</dbReference>
<evidence type="ECO:0000259" key="11">
    <source>
        <dbReference type="PROSITE" id="PS51855"/>
    </source>
</evidence>
<dbReference type="GO" id="GO:0016717">
    <property type="term" value="F:oxidoreductase activity, acting on paired donors, with oxidation of a pair of donors resulting in the reduction of molecular oxygen to two molecules of water"/>
    <property type="evidence" value="ECO:0007669"/>
    <property type="project" value="TreeGrafter"/>
</dbReference>
<feature type="transmembrane region" description="Helical" evidence="9">
    <location>
        <begin position="207"/>
        <end position="226"/>
    </location>
</feature>
<dbReference type="GO" id="GO:0016020">
    <property type="term" value="C:membrane"/>
    <property type="evidence" value="ECO:0007669"/>
    <property type="project" value="UniProtKB-SubCell"/>
</dbReference>
<dbReference type="Pfam" id="PF02142">
    <property type="entry name" value="MGS"/>
    <property type="match status" value="1"/>
</dbReference>
<evidence type="ECO:0000256" key="4">
    <source>
        <dbReference type="ARBA" id="ARBA00022989"/>
    </source>
</evidence>
<dbReference type="InterPro" id="IPR036914">
    <property type="entry name" value="MGS-like_dom_sf"/>
</dbReference>
<dbReference type="EMBL" id="CAJOBA010000032">
    <property type="protein sequence ID" value="CAF3496708.1"/>
    <property type="molecule type" value="Genomic_DNA"/>
</dbReference>